<reference evidence="8" key="1">
    <citation type="journal article" date="2019" name="Int. J. Syst. Evol. Microbiol.">
        <title>The Global Catalogue of Microorganisms (GCM) 10K type strain sequencing project: providing services to taxonomists for standard genome sequencing and annotation.</title>
        <authorList>
            <consortium name="The Broad Institute Genomics Platform"/>
            <consortium name="The Broad Institute Genome Sequencing Center for Infectious Disease"/>
            <person name="Wu L."/>
            <person name="Ma J."/>
        </authorList>
    </citation>
    <scope>NUCLEOTIDE SEQUENCE [LARGE SCALE GENOMIC DNA]</scope>
    <source>
        <strain evidence="8">CGMCC 4.7093</strain>
    </source>
</reference>
<feature type="region of interest" description="Disordered" evidence="4">
    <location>
        <begin position="1"/>
        <end position="29"/>
    </location>
</feature>
<evidence type="ECO:0000256" key="4">
    <source>
        <dbReference type="SAM" id="MobiDB-lite"/>
    </source>
</evidence>
<feature type="transmembrane region" description="Helical" evidence="5">
    <location>
        <begin position="99"/>
        <end position="120"/>
    </location>
</feature>
<dbReference type="PANTHER" id="PTHR24421">
    <property type="entry name" value="NITRATE/NITRITE SENSOR PROTEIN NARX-RELATED"/>
    <property type="match status" value="1"/>
</dbReference>
<gene>
    <name evidence="7" type="ORF">ACFPBZ_18535</name>
</gene>
<evidence type="ECO:0000259" key="6">
    <source>
        <dbReference type="Pfam" id="PF07730"/>
    </source>
</evidence>
<proteinExistence type="predicted"/>
<evidence type="ECO:0000313" key="8">
    <source>
        <dbReference type="Proteomes" id="UP001595947"/>
    </source>
</evidence>
<dbReference type="InterPro" id="IPR011712">
    <property type="entry name" value="Sig_transdc_His_kin_sub3_dim/P"/>
</dbReference>
<organism evidence="7 8">
    <name type="scientific">Actinomycetospora atypica</name>
    <dbReference type="NCBI Taxonomy" id="1290095"/>
    <lineage>
        <taxon>Bacteria</taxon>
        <taxon>Bacillati</taxon>
        <taxon>Actinomycetota</taxon>
        <taxon>Actinomycetes</taxon>
        <taxon>Pseudonocardiales</taxon>
        <taxon>Pseudonocardiaceae</taxon>
        <taxon>Actinomycetospora</taxon>
    </lineage>
</organism>
<comment type="caution">
    <text evidence="7">The sequence shown here is derived from an EMBL/GenBank/DDBJ whole genome shotgun (WGS) entry which is preliminary data.</text>
</comment>
<dbReference type="Gene3D" id="3.30.565.10">
    <property type="entry name" value="Histidine kinase-like ATPase, C-terminal domain"/>
    <property type="match status" value="1"/>
</dbReference>
<dbReference type="Gene3D" id="1.20.5.1930">
    <property type="match status" value="1"/>
</dbReference>
<keyword evidence="8" id="KW-1185">Reference proteome</keyword>
<keyword evidence="5" id="KW-1133">Transmembrane helix</keyword>
<feature type="transmembrane region" description="Helical" evidence="5">
    <location>
        <begin position="126"/>
        <end position="154"/>
    </location>
</feature>
<accession>A0ABV9YRE1</accession>
<feature type="domain" description="Signal transduction histidine kinase subgroup 3 dimerisation and phosphoacceptor" evidence="6">
    <location>
        <begin position="211"/>
        <end position="272"/>
    </location>
</feature>
<keyword evidence="5" id="KW-0472">Membrane</keyword>
<dbReference type="InterPro" id="IPR036890">
    <property type="entry name" value="HATPase_C_sf"/>
</dbReference>
<evidence type="ECO:0000256" key="5">
    <source>
        <dbReference type="SAM" id="Phobius"/>
    </source>
</evidence>
<keyword evidence="3" id="KW-0902">Two-component regulatory system</keyword>
<evidence type="ECO:0000313" key="7">
    <source>
        <dbReference type="EMBL" id="MFC5064227.1"/>
    </source>
</evidence>
<feature type="transmembrane region" description="Helical" evidence="5">
    <location>
        <begin position="68"/>
        <end position="87"/>
    </location>
</feature>
<dbReference type="Proteomes" id="UP001595947">
    <property type="component" value="Unassembled WGS sequence"/>
</dbReference>
<dbReference type="GO" id="GO:0016301">
    <property type="term" value="F:kinase activity"/>
    <property type="evidence" value="ECO:0007669"/>
    <property type="project" value="UniProtKB-KW"/>
</dbReference>
<dbReference type="InterPro" id="IPR050482">
    <property type="entry name" value="Sensor_HK_TwoCompSys"/>
</dbReference>
<evidence type="ECO:0000256" key="3">
    <source>
        <dbReference type="ARBA" id="ARBA00023012"/>
    </source>
</evidence>
<evidence type="ECO:0000256" key="2">
    <source>
        <dbReference type="ARBA" id="ARBA00022777"/>
    </source>
</evidence>
<dbReference type="EMBL" id="JBHSIV010000021">
    <property type="protein sequence ID" value="MFC5064227.1"/>
    <property type="molecule type" value="Genomic_DNA"/>
</dbReference>
<dbReference type="Pfam" id="PF07730">
    <property type="entry name" value="HisKA_3"/>
    <property type="match status" value="1"/>
</dbReference>
<keyword evidence="1" id="KW-0808">Transferase</keyword>
<keyword evidence="5" id="KW-0812">Transmembrane</keyword>
<sequence length="407" mass="43178">MDAVGGRQPSDQDEADGRPGNAADARASSLSVSREADRFSTALVAIVSLGYAAITYVGILQNVGGTEAVLSTVYAVALVALQLGYFSRPGARLTPVRSAVALTAFAALTYLPLVQLGSYWSAFNGFLAGCLLIALPLRWGLGGYLLVVLGSSLVERRFGADDLEPTFAVTYAVIATAVTGLVIFGLTRLARVVRELHEAREELTRMAVAEERVRFSRDAHDLLGMSLSTITLKAELANGLVLSEPHRAHAEIAEVITTARRALGEVRMVAAGYTTLSLPEELWGAQSVLQAAEIDTSVHGADVVLPAEVGSLFGTLVREAATNVLRHSKAEVCHMAVTREGPSVRMAISNDRAGEGDESSAERPPCTRRGIANLRQRFAEQGGTLTVRHEDDEFIVVGVLPNSGGAD</sequence>
<feature type="transmembrane region" description="Helical" evidence="5">
    <location>
        <begin position="39"/>
        <end position="62"/>
    </location>
</feature>
<feature type="transmembrane region" description="Helical" evidence="5">
    <location>
        <begin position="166"/>
        <end position="186"/>
    </location>
</feature>
<dbReference type="RefSeq" id="WP_378037575.1">
    <property type="nucleotide sequence ID" value="NZ_JBHSIV010000021.1"/>
</dbReference>
<dbReference type="PANTHER" id="PTHR24421:SF63">
    <property type="entry name" value="SENSOR HISTIDINE KINASE DESK"/>
    <property type="match status" value="1"/>
</dbReference>
<protein>
    <submittedName>
        <fullName evidence="7">Histidine kinase</fullName>
    </submittedName>
</protein>
<evidence type="ECO:0000256" key="1">
    <source>
        <dbReference type="ARBA" id="ARBA00022679"/>
    </source>
</evidence>
<keyword evidence="2 7" id="KW-0418">Kinase</keyword>
<name>A0ABV9YRE1_9PSEU</name>